<accession>A0A0C2MIN5</accession>
<gene>
    <name evidence="1" type="ORF">RF11_13287</name>
</gene>
<reference evidence="1 2" key="1">
    <citation type="journal article" date="2014" name="Genome Biol. Evol.">
        <title>The genome of the myxosporean Thelohanellus kitauei shows adaptations to nutrient acquisition within its fish host.</title>
        <authorList>
            <person name="Yang Y."/>
            <person name="Xiong J."/>
            <person name="Zhou Z."/>
            <person name="Huo F."/>
            <person name="Miao W."/>
            <person name="Ran C."/>
            <person name="Liu Y."/>
            <person name="Zhang J."/>
            <person name="Feng J."/>
            <person name="Wang M."/>
            <person name="Wang M."/>
            <person name="Wang L."/>
            <person name="Yao B."/>
        </authorList>
    </citation>
    <scope>NUCLEOTIDE SEQUENCE [LARGE SCALE GENOMIC DNA]</scope>
    <source>
        <strain evidence="1">Wuqing</strain>
    </source>
</reference>
<proteinExistence type="predicted"/>
<dbReference type="AlphaFoldDB" id="A0A0C2MIN5"/>
<keyword evidence="2" id="KW-1185">Reference proteome</keyword>
<dbReference type="EMBL" id="JWZT01004401">
    <property type="protein sequence ID" value="KII64210.1"/>
    <property type="molecule type" value="Genomic_DNA"/>
</dbReference>
<protein>
    <submittedName>
        <fullName evidence="1">Uncharacterized protein</fullName>
    </submittedName>
</protein>
<evidence type="ECO:0000313" key="1">
    <source>
        <dbReference type="EMBL" id="KII64210.1"/>
    </source>
</evidence>
<evidence type="ECO:0000313" key="2">
    <source>
        <dbReference type="Proteomes" id="UP000031668"/>
    </source>
</evidence>
<dbReference type="Proteomes" id="UP000031668">
    <property type="component" value="Unassembled WGS sequence"/>
</dbReference>
<name>A0A0C2MIN5_THEKT</name>
<comment type="caution">
    <text evidence="1">The sequence shown here is derived from an EMBL/GenBank/DDBJ whole genome shotgun (WGS) entry which is preliminary data.</text>
</comment>
<sequence length="459" mass="52309">MITGFGSLDLTEDHRKSAVVLTRIAYQRQNCLLSTSKSVKGQNSPSIEHQKRIFVLVGHSNAQDKFTDIYYFTLSQMFKGTLCCSVEQPLCNRRGEAKVYRELLRAKPVHLRMRIRVFIANLDRINHDAVKLLSALEIRMKHEASSLQAPYLLVSDSHHDMVALYFVKCISDLRLLRTCRHCTNDPDQRNYVLGLSHSYTTIKNGSTEVFPDSLISVDEGFTNVTVIPNGFGHYGSFDAAIPDILLLFQSLIWDRRVLLKRHRQFDHEDLQGICICLEICRVSFCIDVIWRYYKSASLKFATCSFDRPYQTLDSFLAGGYLLLRVHSSYLATWHCQADTTAPEKINDRQLFLVDSRSNRLTANEILRISNLLEKYKRYSVLNAEALRSAAAVRNSFGMHPQHGRSYALALSPERQRKFLSRSMSKNIRTLSNVGALGSSERASEKLAIGAHPVLWHAND</sequence>
<organism evidence="1 2">
    <name type="scientific">Thelohanellus kitauei</name>
    <name type="common">Myxosporean</name>
    <dbReference type="NCBI Taxonomy" id="669202"/>
    <lineage>
        <taxon>Eukaryota</taxon>
        <taxon>Metazoa</taxon>
        <taxon>Cnidaria</taxon>
        <taxon>Myxozoa</taxon>
        <taxon>Myxosporea</taxon>
        <taxon>Bivalvulida</taxon>
        <taxon>Platysporina</taxon>
        <taxon>Myxobolidae</taxon>
        <taxon>Thelohanellus</taxon>
    </lineage>
</organism>